<dbReference type="Proteomes" id="UP001602013">
    <property type="component" value="Unassembled WGS sequence"/>
</dbReference>
<evidence type="ECO:0000313" key="2">
    <source>
        <dbReference type="EMBL" id="MFF3670902.1"/>
    </source>
</evidence>
<dbReference type="SUPFAM" id="SSF52821">
    <property type="entry name" value="Rhodanese/Cell cycle control phosphatase"/>
    <property type="match status" value="1"/>
</dbReference>
<dbReference type="InterPro" id="IPR036873">
    <property type="entry name" value="Rhodanese-like_dom_sf"/>
</dbReference>
<dbReference type="EMBL" id="JBIASD010000037">
    <property type="protein sequence ID" value="MFF3670902.1"/>
    <property type="molecule type" value="Genomic_DNA"/>
</dbReference>
<dbReference type="Gene3D" id="3.40.250.10">
    <property type="entry name" value="Rhodanese-like domain"/>
    <property type="match status" value="1"/>
</dbReference>
<dbReference type="InterPro" id="IPR050229">
    <property type="entry name" value="GlpE_sulfurtransferase"/>
</dbReference>
<comment type="caution">
    <text evidence="2">The sequence shown here is derived from an EMBL/GenBank/DDBJ whole genome shotgun (WGS) entry which is preliminary data.</text>
</comment>
<keyword evidence="3" id="KW-1185">Reference proteome</keyword>
<organism evidence="2 3">
    <name type="scientific">Microtetraspora malaysiensis</name>
    <dbReference type="NCBI Taxonomy" id="161358"/>
    <lineage>
        <taxon>Bacteria</taxon>
        <taxon>Bacillati</taxon>
        <taxon>Actinomycetota</taxon>
        <taxon>Actinomycetes</taxon>
        <taxon>Streptosporangiales</taxon>
        <taxon>Streptosporangiaceae</taxon>
        <taxon>Microtetraspora</taxon>
    </lineage>
</organism>
<accession>A0ABW6T1F0</accession>
<dbReference type="PANTHER" id="PTHR43031:SF1">
    <property type="entry name" value="PYRIDINE NUCLEOTIDE-DISULPHIDE OXIDOREDUCTASE"/>
    <property type="match status" value="1"/>
</dbReference>
<proteinExistence type="predicted"/>
<evidence type="ECO:0000259" key="1">
    <source>
        <dbReference type="PROSITE" id="PS50206"/>
    </source>
</evidence>
<sequence>MDGMTFPEIDVKSLPDGAYLLDVREPDEWRAGHAPNACHIPLGELQGRVGELPDGPIYVICRLGGRSAHAAAWLNHIGREAINVDGGMQSWATAGLPMVNDDGGTPFVA</sequence>
<dbReference type="SMART" id="SM00450">
    <property type="entry name" value="RHOD"/>
    <property type="match status" value="1"/>
</dbReference>
<dbReference type="CDD" id="cd00158">
    <property type="entry name" value="RHOD"/>
    <property type="match status" value="1"/>
</dbReference>
<dbReference type="PANTHER" id="PTHR43031">
    <property type="entry name" value="FAD-DEPENDENT OXIDOREDUCTASE"/>
    <property type="match status" value="1"/>
</dbReference>
<dbReference type="InterPro" id="IPR001763">
    <property type="entry name" value="Rhodanese-like_dom"/>
</dbReference>
<dbReference type="Pfam" id="PF00581">
    <property type="entry name" value="Rhodanese"/>
    <property type="match status" value="1"/>
</dbReference>
<protein>
    <submittedName>
        <fullName evidence="2">Rhodanese-like domain-containing protein</fullName>
    </submittedName>
</protein>
<dbReference type="RefSeq" id="WP_387417106.1">
    <property type="nucleotide sequence ID" value="NZ_CP191998.1"/>
</dbReference>
<name>A0ABW6T1F0_9ACTN</name>
<reference evidence="2 3" key="1">
    <citation type="submission" date="2024-10" db="EMBL/GenBank/DDBJ databases">
        <title>The Natural Products Discovery Center: Release of the First 8490 Sequenced Strains for Exploring Actinobacteria Biosynthetic Diversity.</title>
        <authorList>
            <person name="Kalkreuter E."/>
            <person name="Kautsar S.A."/>
            <person name="Yang D."/>
            <person name="Bader C.D."/>
            <person name="Teijaro C.N."/>
            <person name="Fluegel L."/>
            <person name="Davis C.M."/>
            <person name="Simpson J.R."/>
            <person name="Lauterbach L."/>
            <person name="Steele A.D."/>
            <person name="Gui C."/>
            <person name="Meng S."/>
            <person name="Li G."/>
            <person name="Viehrig K."/>
            <person name="Ye F."/>
            <person name="Su P."/>
            <person name="Kiefer A.F."/>
            <person name="Nichols A."/>
            <person name="Cepeda A.J."/>
            <person name="Yan W."/>
            <person name="Fan B."/>
            <person name="Jiang Y."/>
            <person name="Adhikari A."/>
            <person name="Zheng C.-J."/>
            <person name="Schuster L."/>
            <person name="Cowan T.M."/>
            <person name="Smanski M.J."/>
            <person name="Chevrette M.G."/>
            <person name="De Carvalho L.P.S."/>
            <person name="Shen B."/>
        </authorList>
    </citation>
    <scope>NUCLEOTIDE SEQUENCE [LARGE SCALE GENOMIC DNA]</scope>
    <source>
        <strain evidence="2 3">NPDC002173</strain>
    </source>
</reference>
<dbReference type="PROSITE" id="PS50206">
    <property type="entry name" value="RHODANESE_3"/>
    <property type="match status" value="1"/>
</dbReference>
<evidence type="ECO:0000313" key="3">
    <source>
        <dbReference type="Proteomes" id="UP001602013"/>
    </source>
</evidence>
<feature type="domain" description="Rhodanese" evidence="1">
    <location>
        <begin position="14"/>
        <end position="100"/>
    </location>
</feature>
<gene>
    <name evidence="2" type="ORF">ACFYXI_35475</name>
</gene>